<keyword evidence="4" id="KW-1185">Reference proteome</keyword>
<evidence type="ECO:0000313" key="3">
    <source>
        <dbReference type="EMBL" id="GFX94852.1"/>
    </source>
</evidence>
<name>A0A8X6RLH5_TRICX</name>
<evidence type="ECO:0000256" key="2">
    <source>
        <dbReference type="SAM" id="MobiDB-lite"/>
    </source>
</evidence>
<reference evidence="3" key="1">
    <citation type="submission" date="2020-08" db="EMBL/GenBank/DDBJ databases">
        <title>Multicomponent nature underlies the extraordinary mechanical properties of spider dragline silk.</title>
        <authorList>
            <person name="Kono N."/>
            <person name="Nakamura H."/>
            <person name="Mori M."/>
            <person name="Yoshida Y."/>
            <person name="Ohtoshi R."/>
            <person name="Malay A.D."/>
            <person name="Moran D.A.P."/>
            <person name="Tomita M."/>
            <person name="Numata K."/>
            <person name="Arakawa K."/>
        </authorList>
    </citation>
    <scope>NUCLEOTIDE SEQUENCE</scope>
</reference>
<proteinExistence type="predicted"/>
<dbReference type="Proteomes" id="UP000887159">
    <property type="component" value="Unassembled WGS sequence"/>
</dbReference>
<gene>
    <name evidence="3" type="primary">Tf2-9_28</name>
    <name evidence="3" type="ORF">TNCV_2379251</name>
</gene>
<protein>
    <submittedName>
        <fullName evidence="3">Transposon Tf2-9 polyprotein</fullName>
    </submittedName>
</protein>
<keyword evidence="1" id="KW-0175">Coiled coil</keyword>
<dbReference type="EMBL" id="BMAU01021181">
    <property type="protein sequence ID" value="GFX94852.1"/>
    <property type="molecule type" value="Genomic_DNA"/>
</dbReference>
<sequence>MSIEDPTKWFKHVDSLQRVPSRSTKYSPFELLIGVKMKNPEDVIIRNLLEEESQEQLFQHRDNLRREAKQNILKLQEENRTYNRKRKEAHLNKKGDLVAIMRTQFGNKLKLRIKYFGPYQVTKVKLHDRYVAKIGDHEGPNVTSASADQMKPWTWH</sequence>
<evidence type="ECO:0000313" key="4">
    <source>
        <dbReference type="Proteomes" id="UP000887159"/>
    </source>
</evidence>
<feature type="coiled-coil region" evidence="1">
    <location>
        <begin position="61"/>
        <end position="92"/>
    </location>
</feature>
<feature type="region of interest" description="Disordered" evidence="2">
    <location>
        <begin position="137"/>
        <end position="156"/>
    </location>
</feature>
<accession>A0A8X6RLH5</accession>
<dbReference type="AlphaFoldDB" id="A0A8X6RLH5"/>
<organism evidence="3 4">
    <name type="scientific">Trichonephila clavipes</name>
    <name type="common">Golden silk orbweaver</name>
    <name type="synonym">Nephila clavipes</name>
    <dbReference type="NCBI Taxonomy" id="2585209"/>
    <lineage>
        <taxon>Eukaryota</taxon>
        <taxon>Metazoa</taxon>
        <taxon>Ecdysozoa</taxon>
        <taxon>Arthropoda</taxon>
        <taxon>Chelicerata</taxon>
        <taxon>Arachnida</taxon>
        <taxon>Araneae</taxon>
        <taxon>Araneomorphae</taxon>
        <taxon>Entelegynae</taxon>
        <taxon>Araneoidea</taxon>
        <taxon>Nephilidae</taxon>
        <taxon>Trichonephila</taxon>
    </lineage>
</organism>
<evidence type="ECO:0000256" key="1">
    <source>
        <dbReference type="SAM" id="Coils"/>
    </source>
</evidence>
<comment type="caution">
    <text evidence="3">The sequence shown here is derived from an EMBL/GenBank/DDBJ whole genome shotgun (WGS) entry which is preliminary data.</text>
</comment>